<accession>A0A1A9Z767</accession>
<organism evidence="1 2">
    <name type="scientific">Glossina pallidipes</name>
    <name type="common">Tsetse fly</name>
    <dbReference type="NCBI Taxonomy" id="7398"/>
    <lineage>
        <taxon>Eukaryota</taxon>
        <taxon>Metazoa</taxon>
        <taxon>Ecdysozoa</taxon>
        <taxon>Arthropoda</taxon>
        <taxon>Hexapoda</taxon>
        <taxon>Insecta</taxon>
        <taxon>Pterygota</taxon>
        <taxon>Neoptera</taxon>
        <taxon>Endopterygota</taxon>
        <taxon>Diptera</taxon>
        <taxon>Brachycera</taxon>
        <taxon>Muscomorpha</taxon>
        <taxon>Hippoboscoidea</taxon>
        <taxon>Glossinidae</taxon>
        <taxon>Glossina</taxon>
    </lineage>
</organism>
<reference evidence="2" key="1">
    <citation type="submission" date="2014-03" db="EMBL/GenBank/DDBJ databases">
        <authorList>
            <person name="Aksoy S."/>
            <person name="Warren W."/>
            <person name="Wilson R.K."/>
        </authorList>
    </citation>
    <scope>NUCLEOTIDE SEQUENCE [LARGE SCALE GENOMIC DNA]</scope>
    <source>
        <strain evidence="2">IAEA</strain>
    </source>
</reference>
<proteinExistence type="predicted"/>
<keyword evidence="2" id="KW-1185">Reference proteome</keyword>
<dbReference type="Proteomes" id="UP000092445">
    <property type="component" value="Unassembled WGS sequence"/>
</dbReference>
<dbReference type="EnsemblMetazoa" id="GPAI005990-RA">
    <property type="protein sequence ID" value="GPAI005990-PA"/>
    <property type="gene ID" value="GPAI005990"/>
</dbReference>
<evidence type="ECO:0000313" key="1">
    <source>
        <dbReference type="EnsemblMetazoa" id="GPAI005990-PA"/>
    </source>
</evidence>
<name>A0A1A9Z767_GLOPL</name>
<reference evidence="1" key="2">
    <citation type="submission" date="2020-05" db="UniProtKB">
        <authorList>
            <consortium name="EnsemblMetazoa"/>
        </authorList>
    </citation>
    <scope>IDENTIFICATION</scope>
    <source>
        <strain evidence="1">IAEA</strain>
    </source>
</reference>
<evidence type="ECO:0000313" key="2">
    <source>
        <dbReference type="Proteomes" id="UP000092445"/>
    </source>
</evidence>
<protein>
    <submittedName>
        <fullName evidence="1">Uncharacterized protein</fullName>
    </submittedName>
</protein>
<dbReference type="AlphaFoldDB" id="A0A1A9Z767"/>
<dbReference type="VEuPathDB" id="VectorBase:GPAI005990"/>
<sequence>MNATGIICLIEDKNISNQIQGKKELESNCTVVDLGSALPTMSSMRTCDNVVGIAAVSDTSILAVDGSGCSSRKRSEAAVYVQDVHDAFHRLLDKKLSSSSSPKGLISDSATFSQPIRPPTLRLFKFGKRFLTRGDILTYTYTRANKKSENIILSHRSTN</sequence>